<evidence type="ECO:0000313" key="5">
    <source>
        <dbReference type="EMBL" id="EKV30028.1"/>
    </source>
</evidence>
<keyword evidence="3" id="KW-0862">Zinc</keyword>
<dbReference type="Proteomes" id="UP000009881">
    <property type="component" value="Unassembled WGS sequence"/>
</dbReference>
<evidence type="ECO:0000259" key="4">
    <source>
        <dbReference type="SMART" id="SM00829"/>
    </source>
</evidence>
<evidence type="ECO:0000256" key="2">
    <source>
        <dbReference type="ARBA" id="ARBA00022723"/>
    </source>
</evidence>
<dbReference type="SMART" id="SM00829">
    <property type="entry name" value="PKS_ER"/>
    <property type="match status" value="1"/>
</dbReference>
<dbReference type="OrthoDB" id="9773078at2"/>
<comment type="caution">
    <text evidence="5">The sequence shown here is derived from an EMBL/GenBank/DDBJ whole genome shotgun (WGS) entry which is preliminary data.</text>
</comment>
<comment type="cofactor">
    <cofactor evidence="1">
        <name>Zn(2+)</name>
        <dbReference type="ChEBI" id="CHEBI:29105"/>
    </cofactor>
</comment>
<evidence type="ECO:0000256" key="1">
    <source>
        <dbReference type="ARBA" id="ARBA00001947"/>
    </source>
</evidence>
<dbReference type="CDD" id="cd08283">
    <property type="entry name" value="FDH_like_1"/>
    <property type="match status" value="1"/>
</dbReference>
<dbReference type="GO" id="GO:0016491">
    <property type="term" value="F:oxidoreductase activity"/>
    <property type="evidence" value="ECO:0007669"/>
    <property type="project" value="InterPro"/>
</dbReference>
<gene>
    <name evidence="5" type="ORF">C882_0109</name>
</gene>
<sequence length="406" mass="43344">MRALCWNGINDLRVETIDDPIILDPGDVIVKVKLSSVCGSDLHLLDGYVPAMRSGDVLGHEFLGEVVETGAGVSKLTKGDRVIVISIIGCGHCWFCDNQLYSLCDNSNATPGMEETVYGHAGAGIFGYSHAFGGYAGSHAEYIRVPYAETNVFKVPDGVSDETAVFVSDAVPTGWMAADLADVQDGDVVAVWGAGGVGLMAMTAARIMGAERVIAIDRFPDRLKKAHAHAGAEIVNYEKVDVHDALMDMTGGRGPDRCIDAVGLEAHGTGPGYLYDRAKQALRLETGRATVLRQAVRACRKGGTVSVIGVYGGFVDTFPMGALMNKALTMRGGQQHGQRYVPTLFEHIREGRLDPSYLMTHRWPLDRGAEGYGMFKHKTDDCLRVVFDPTLSAGPGANNLGAGGPA</sequence>
<dbReference type="Gene3D" id="3.90.180.10">
    <property type="entry name" value="Medium-chain alcohol dehydrogenases, catalytic domain"/>
    <property type="match status" value="1"/>
</dbReference>
<dbReference type="Pfam" id="PF00107">
    <property type="entry name" value="ADH_zinc_N"/>
    <property type="match status" value="1"/>
</dbReference>
<feature type="domain" description="Enoyl reductase (ER)" evidence="4">
    <location>
        <begin position="8"/>
        <end position="292"/>
    </location>
</feature>
<keyword evidence="6" id="KW-1185">Reference proteome</keyword>
<dbReference type="InterPro" id="IPR020843">
    <property type="entry name" value="ER"/>
</dbReference>
<keyword evidence="2" id="KW-0479">Metal-binding</keyword>
<organism evidence="5 6">
    <name type="scientific">Caenispirillum salinarum AK4</name>
    <dbReference type="NCBI Taxonomy" id="1238182"/>
    <lineage>
        <taxon>Bacteria</taxon>
        <taxon>Pseudomonadati</taxon>
        <taxon>Pseudomonadota</taxon>
        <taxon>Alphaproteobacteria</taxon>
        <taxon>Rhodospirillales</taxon>
        <taxon>Novispirillaceae</taxon>
        <taxon>Caenispirillum</taxon>
    </lineage>
</organism>
<dbReference type="eggNOG" id="COG1063">
    <property type="taxonomic scope" value="Bacteria"/>
</dbReference>
<dbReference type="PANTHER" id="PTHR42813">
    <property type="entry name" value="ZINC-TYPE ALCOHOL DEHYDROGENASE-LIKE"/>
    <property type="match status" value="1"/>
</dbReference>
<proteinExistence type="predicted"/>
<dbReference type="RefSeq" id="WP_009540769.1">
    <property type="nucleotide sequence ID" value="NZ_ANHY01000010.1"/>
</dbReference>
<dbReference type="EMBL" id="ANHY01000010">
    <property type="protein sequence ID" value="EKV30028.1"/>
    <property type="molecule type" value="Genomic_DNA"/>
</dbReference>
<dbReference type="Pfam" id="PF08240">
    <property type="entry name" value="ADH_N"/>
    <property type="match status" value="1"/>
</dbReference>
<dbReference type="InterPro" id="IPR011032">
    <property type="entry name" value="GroES-like_sf"/>
</dbReference>
<dbReference type="SUPFAM" id="SSF50129">
    <property type="entry name" value="GroES-like"/>
    <property type="match status" value="1"/>
</dbReference>
<dbReference type="GO" id="GO:0046872">
    <property type="term" value="F:metal ion binding"/>
    <property type="evidence" value="ECO:0007669"/>
    <property type="project" value="UniProtKB-KW"/>
</dbReference>
<name>K9HHX1_9PROT</name>
<protein>
    <submittedName>
        <fullName evidence="5">Threonine dehydrogenase</fullName>
    </submittedName>
</protein>
<dbReference type="InterPro" id="IPR013154">
    <property type="entry name" value="ADH-like_N"/>
</dbReference>
<evidence type="ECO:0000313" key="6">
    <source>
        <dbReference type="Proteomes" id="UP000009881"/>
    </source>
</evidence>
<dbReference type="InterPro" id="IPR036291">
    <property type="entry name" value="NAD(P)-bd_dom_sf"/>
</dbReference>
<dbReference type="PANTHER" id="PTHR42813:SF2">
    <property type="entry name" value="DEHYDROGENASE, ZINC-CONTAINING, PUTATIVE (AFU_ORTHOLOGUE AFUA_2G02810)-RELATED"/>
    <property type="match status" value="1"/>
</dbReference>
<evidence type="ECO:0000256" key="3">
    <source>
        <dbReference type="ARBA" id="ARBA00022833"/>
    </source>
</evidence>
<dbReference type="AlphaFoldDB" id="K9HHX1"/>
<dbReference type="STRING" id="1238182.C882_0109"/>
<dbReference type="Gene3D" id="3.40.50.720">
    <property type="entry name" value="NAD(P)-binding Rossmann-like Domain"/>
    <property type="match status" value="1"/>
</dbReference>
<accession>K9HHX1</accession>
<dbReference type="InterPro" id="IPR013149">
    <property type="entry name" value="ADH-like_C"/>
</dbReference>
<reference evidence="5 6" key="1">
    <citation type="journal article" date="2013" name="Genome Announc.">
        <title>Draft Genome Sequence of an Alphaproteobacterium, Caenispirillum salinarum AK4(T), Isolated from a Solar Saltern.</title>
        <authorList>
            <person name="Khatri I."/>
            <person name="Singh A."/>
            <person name="Korpole S."/>
            <person name="Pinnaka A.K."/>
            <person name="Subramanian S."/>
        </authorList>
    </citation>
    <scope>NUCLEOTIDE SEQUENCE [LARGE SCALE GENOMIC DNA]</scope>
    <source>
        <strain evidence="5 6">AK4</strain>
    </source>
</reference>
<dbReference type="PATRIC" id="fig|1238182.3.peg.2325"/>
<dbReference type="SUPFAM" id="SSF51735">
    <property type="entry name" value="NAD(P)-binding Rossmann-fold domains"/>
    <property type="match status" value="1"/>
</dbReference>